<sequence>MDYNELIAFTENLDRSSFLEAGYKQYAQIDEPLPIGFGQTISQPSLVAQMTWLLRPDKSSRVLEIGTGSGYQTAILAEFSGQVYTVERIRELSDRARDVLDSMGYANIHYKVGDGSDGWSENAPYDRIMVTAAASEIPEELIDQLSPGGRMLIPVGPRDVQELVMLSKDSSGEVYREAVENVRFVELIGKYGWG</sequence>
<dbReference type="STRING" id="1122934.SAMN02745691_01801"/>
<keyword evidence="4 7" id="KW-0489">Methyltransferase</keyword>
<dbReference type="GO" id="GO:0030091">
    <property type="term" value="P:protein repair"/>
    <property type="evidence" value="ECO:0007669"/>
    <property type="project" value="UniProtKB-UniRule"/>
</dbReference>
<dbReference type="Gene3D" id="3.40.50.150">
    <property type="entry name" value="Vaccinia Virus protein VP39"/>
    <property type="match status" value="1"/>
</dbReference>
<dbReference type="PROSITE" id="PS01279">
    <property type="entry name" value="PCMT"/>
    <property type="match status" value="1"/>
</dbReference>
<dbReference type="OrthoDB" id="9772751at2"/>
<dbReference type="InterPro" id="IPR000682">
    <property type="entry name" value="PCMT"/>
</dbReference>
<keyword evidence="3 7" id="KW-0963">Cytoplasm</keyword>
<comment type="similarity">
    <text evidence="2 7">Belongs to the methyltransferase superfamily. L-isoaspartyl/D-aspartyl protein methyltransferase family.</text>
</comment>
<gene>
    <name evidence="7" type="primary">pcm</name>
    <name evidence="8" type="ORF">SAMN02745691_01801</name>
</gene>
<dbReference type="GO" id="GO:0004719">
    <property type="term" value="F:protein-L-isoaspartate (D-aspartate) O-methyltransferase activity"/>
    <property type="evidence" value="ECO:0007669"/>
    <property type="project" value="UniProtKB-UniRule"/>
</dbReference>
<dbReference type="Proteomes" id="UP000184342">
    <property type="component" value="Unassembled WGS sequence"/>
</dbReference>
<dbReference type="FunFam" id="3.40.50.150:FF:000010">
    <property type="entry name" value="Protein-L-isoaspartate O-methyltransferase"/>
    <property type="match status" value="1"/>
</dbReference>
<evidence type="ECO:0000256" key="7">
    <source>
        <dbReference type="HAMAP-Rule" id="MF_00090"/>
    </source>
</evidence>
<dbReference type="HAMAP" id="MF_00090">
    <property type="entry name" value="PIMT"/>
    <property type="match status" value="1"/>
</dbReference>
<evidence type="ECO:0000256" key="2">
    <source>
        <dbReference type="ARBA" id="ARBA00005369"/>
    </source>
</evidence>
<protein>
    <recommendedName>
        <fullName evidence="7">Protein-L-isoaspartate O-methyltransferase</fullName>
        <ecNumber evidence="7">2.1.1.77</ecNumber>
    </recommendedName>
    <alternativeName>
        <fullName evidence="7">L-isoaspartyl protein carboxyl methyltransferase</fullName>
    </alternativeName>
    <alternativeName>
        <fullName evidence="7">Protein L-isoaspartyl methyltransferase</fullName>
    </alternativeName>
    <alternativeName>
        <fullName evidence="7">Protein-beta-aspartate methyltransferase</fullName>
        <shortName evidence="7">PIMT</shortName>
    </alternativeName>
</protein>
<accession>A0A1M6IK27</accession>
<keyword evidence="5 7" id="KW-0808">Transferase</keyword>
<dbReference type="SUPFAM" id="SSF53335">
    <property type="entry name" value="S-adenosyl-L-methionine-dependent methyltransferases"/>
    <property type="match status" value="1"/>
</dbReference>
<dbReference type="GO" id="GO:0005737">
    <property type="term" value="C:cytoplasm"/>
    <property type="evidence" value="ECO:0007669"/>
    <property type="project" value="UniProtKB-SubCell"/>
</dbReference>
<comment type="subcellular location">
    <subcellularLocation>
        <location evidence="1 7">Cytoplasm</location>
    </subcellularLocation>
</comment>
<evidence type="ECO:0000256" key="6">
    <source>
        <dbReference type="ARBA" id="ARBA00022691"/>
    </source>
</evidence>
<dbReference type="NCBIfam" id="TIGR00080">
    <property type="entry name" value="pimt"/>
    <property type="match status" value="1"/>
</dbReference>
<evidence type="ECO:0000313" key="8">
    <source>
        <dbReference type="EMBL" id="SHJ34744.1"/>
    </source>
</evidence>
<dbReference type="PANTHER" id="PTHR11579">
    <property type="entry name" value="PROTEIN-L-ISOASPARTATE O-METHYLTRANSFERASE"/>
    <property type="match status" value="1"/>
</dbReference>
<dbReference type="EMBL" id="FQYT01000018">
    <property type="protein sequence ID" value="SHJ34744.1"/>
    <property type="molecule type" value="Genomic_DNA"/>
</dbReference>
<dbReference type="NCBIfam" id="NF001453">
    <property type="entry name" value="PRK00312.1"/>
    <property type="match status" value="1"/>
</dbReference>
<dbReference type="GO" id="GO:0032259">
    <property type="term" value="P:methylation"/>
    <property type="evidence" value="ECO:0007669"/>
    <property type="project" value="UniProtKB-KW"/>
</dbReference>
<evidence type="ECO:0000256" key="3">
    <source>
        <dbReference type="ARBA" id="ARBA00022490"/>
    </source>
</evidence>
<evidence type="ECO:0000256" key="4">
    <source>
        <dbReference type="ARBA" id="ARBA00022603"/>
    </source>
</evidence>
<dbReference type="Pfam" id="PF01135">
    <property type="entry name" value="PCMT"/>
    <property type="match status" value="1"/>
</dbReference>
<organism evidence="8 9">
    <name type="scientific">Parasporobacterium paucivorans DSM 15970</name>
    <dbReference type="NCBI Taxonomy" id="1122934"/>
    <lineage>
        <taxon>Bacteria</taxon>
        <taxon>Bacillati</taxon>
        <taxon>Bacillota</taxon>
        <taxon>Clostridia</taxon>
        <taxon>Lachnospirales</taxon>
        <taxon>Lachnospiraceae</taxon>
        <taxon>Parasporobacterium</taxon>
    </lineage>
</organism>
<dbReference type="AlphaFoldDB" id="A0A1M6IK27"/>
<comment type="function">
    <text evidence="7">Catalyzes the methyl esterification of L-isoaspartyl residues in peptides and proteins that result from spontaneous decomposition of normal L-aspartyl and L-asparaginyl residues. It plays a role in the repair and/or degradation of damaged proteins.</text>
</comment>
<dbReference type="EC" id="2.1.1.77" evidence="7"/>
<dbReference type="PANTHER" id="PTHR11579:SF0">
    <property type="entry name" value="PROTEIN-L-ISOASPARTATE(D-ASPARTATE) O-METHYLTRANSFERASE"/>
    <property type="match status" value="1"/>
</dbReference>
<evidence type="ECO:0000256" key="1">
    <source>
        <dbReference type="ARBA" id="ARBA00004496"/>
    </source>
</evidence>
<keyword evidence="6 7" id="KW-0949">S-adenosyl-L-methionine</keyword>
<feature type="active site" evidence="7">
    <location>
        <position position="42"/>
    </location>
</feature>
<dbReference type="InterPro" id="IPR029063">
    <property type="entry name" value="SAM-dependent_MTases_sf"/>
</dbReference>
<proteinExistence type="inferred from homology"/>
<reference evidence="8 9" key="1">
    <citation type="submission" date="2016-11" db="EMBL/GenBank/DDBJ databases">
        <authorList>
            <person name="Jaros S."/>
            <person name="Januszkiewicz K."/>
            <person name="Wedrychowicz H."/>
        </authorList>
    </citation>
    <scope>NUCLEOTIDE SEQUENCE [LARGE SCALE GENOMIC DNA]</scope>
    <source>
        <strain evidence="8 9">DSM 15970</strain>
    </source>
</reference>
<dbReference type="RefSeq" id="WP_094757397.1">
    <property type="nucleotide sequence ID" value="NZ_FQYT01000018.1"/>
</dbReference>
<dbReference type="CDD" id="cd02440">
    <property type="entry name" value="AdoMet_MTases"/>
    <property type="match status" value="1"/>
</dbReference>
<evidence type="ECO:0000313" key="9">
    <source>
        <dbReference type="Proteomes" id="UP000184342"/>
    </source>
</evidence>
<evidence type="ECO:0000256" key="5">
    <source>
        <dbReference type="ARBA" id="ARBA00022679"/>
    </source>
</evidence>
<name>A0A1M6IK27_9FIRM</name>
<keyword evidence="9" id="KW-1185">Reference proteome</keyword>
<comment type="catalytic activity">
    <reaction evidence="7">
        <text>[protein]-L-isoaspartate + S-adenosyl-L-methionine = [protein]-L-isoaspartate alpha-methyl ester + S-adenosyl-L-homocysteine</text>
        <dbReference type="Rhea" id="RHEA:12705"/>
        <dbReference type="Rhea" id="RHEA-COMP:12143"/>
        <dbReference type="Rhea" id="RHEA-COMP:12144"/>
        <dbReference type="ChEBI" id="CHEBI:57856"/>
        <dbReference type="ChEBI" id="CHEBI:59789"/>
        <dbReference type="ChEBI" id="CHEBI:90596"/>
        <dbReference type="ChEBI" id="CHEBI:90598"/>
        <dbReference type="EC" id="2.1.1.77"/>
    </reaction>
</comment>